<dbReference type="KEGG" id="aef:GEV26_07740"/>
<evidence type="ECO:0000313" key="9">
    <source>
        <dbReference type="Proteomes" id="UP000392064"/>
    </source>
</evidence>
<dbReference type="InterPro" id="IPR030395">
    <property type="entry name" value="GP_PDE_dom"/>
</dbReference>
<keyword evidence="9" id="KW-1185">Reference proteome</keyword>
<evidence type="ECO:0000313" key="8">
    <source>
        <dbReference type="EMBL" id="QGG41265.1"/>
    </source>
</evidence>
<keyword evidence="5" id="KW-0378">Hydrolase</keyword>
<feature type="domain" description="GP-PDE" evidence="7">
    <location>
        <begin position="10"/>
        <end position="318"/>
    </location>
</feature>
<dbReference type="PROSITE" id="PS51704">
    <property type="entry name" value="GP_PDE"/>
    <property type="match status" value="1"/>
</dbReference>
<evidence type="ECO:0000256" key="2">
    <source>
        <dbReference type="ARBA" id="ARBA00012247"/>
    </source>
</evidence>
<evidence type="ECO:0000256" key="4">
    <source>
        <dbReference type="ARBA" id="ARBA00022798"/>
    </source>
</evidence>
<dbReference type="PANTHER" id="PTHR43620:SF7">
    <property type="entry name" value="GLYCEROPHOSPHODIESTER PHOSPHODIESTERASE GDPD5-RELATED"/>
    <property type="match status" value="1"/>
</dbReference>
<dbReference type="InterPro" id="IPR017946">
    <property type="entry name" value="PLC-like_Pdiesterase_TIM-brl"/>
</dbReference>
<name>A0A5Q2MLL4_9ACTN</name>
<dbReference type="GO" id="GO:0008889">
    <property type="term" value="F:glycerophosphodiester phosphodiesterase activity"/>
    <property type="evidence" value="ECO:0007669"/>
    <property type="project" value="UniProtKB-EC"/>
</dbReference>
<protein>
    <recommendedName>
        <fullName evidence="2">glycerophosphodiester phosphodiesterase</fullName>
        <ecNumber evidence="2">3.1.4.46</ecNumber>
    </recommendedName>
</protein>
<evidence type="ECO:0000259" key="7">
    <source>
        <dbReference type="PROSITE" id="PS51704"/>
    </source>
</evidence>
<dbReference type="EMBL" id="CP045737">
    <property type="protein sequence ID" value="QGG41265.1"/>
    <property type="molecule type" value="Genomic_DNA"/>
</dbReference>
<reference evidence="8 9" key="1">
    <citation type="submission" date="2019-11" db="EMBL/GenBank/DDBJ databases">
        <authorList>
            <person name="Li J."/>
        </authorList>
    </citation>
    <scope>NUCLEOTIDE SEQUENCE [LARGE SCALE GENOMIC DNA]</scope>
    <source>
        <strain evidence="8 9">MF47</strain>
    </source>
</reference>
<dbReference type="AlphaFoldDB" id="A0A5Q2MLL4"/>
<accession>A0A5Q2MLL4</accession>
<dbReference type="Proteomes" id="UP000392064">
    <property type="component" value="Chromosome"/>
</dbReference>
<dbReference type="Pfam" id="PF03009">
    <property type="entry name" value="GDPD"/>
    <property type="match status" value="1"/>
</dbReference>
<dbReference type="PANTHER" id="PTHR43620">
    <property type="entry name" value="GLYCEROPHOSPHORYL DIESTER PHOSPHODIESTERASE"/>
    <property type="match status" value="1"/>
</dbReference>
<evidence type="ECO:0000256" key="5">
    <source>
        <dbReference type="ARBA" id="ARBA00022801"/>
    </source>
</evidence>
<evidence type="ECO:0000256" key="6">
    <source>
        <dbReference type="ARBA" id="ARBA00047512"/>
    </source>
</evidence>
<dbReference type="EC" id="3.1.4.46" evidence="2"/>
<sequence>MSHEQANRSPLVIGHRGAPGYAVEHTERSYRIAMECGVDLVEPDLVPTADGHLLCRHENELSRTTDVKKVAALRDRRTTKVIDGREHTGWFSEDLTLEELAMLRARERHPVLRSHNTRWTDEPLLTLDDTIALVAAHNREQGTRVGLCLELKSARHFAETGAPLDDLLLDALHRCAADLPAVPIQVEADDPAVLRSLSERSGLAMLQLLNSSADLLRIGGLDQVSTYAAALAVPKRLVVRPATSRSPRRRSPLVERAHRAGLDVYVWTLRSENRYLPPELRTGTDNEIGFADPEYRELFDAGVDAVFTDHPDTAVACRDRWVSRRAAGAGVRRHRALAV</sequence>
<evidence type="ECO:0000256" key="1">
    <source>
        <dbReference type="ARBA" id="ARBA00007277"/>
    </source>
</evidence>
<organism evidence="8 9">
    <name type="scientific">Aeromicrobium yanjiei</name>
    <dbReference type="NCBI Taxonomy" id="2662028"/>
    <lineage>
        <taxon>Bacteria</taxon>
        <taxon>Bacillati</taxon>
        <taxon>Actinomycetota</taxon>
        <taxon>Actinomycetes</taxon>
        <taxon>Propionibacteriales</taxon>
        <taxon>Nocardioidaceae</taxon>
        <taxon>Aeromicrobium</taxon>
    </lineage>
</organism>
<keyword evidence="3" id="KW-0732">Signal</keyword>
<dbReference type="GO" id="GO:0042597">
    <property type="term" value="C:periplasmic space"/>
    <property type="evidence" value="ECO:0007669"/>
    <property type="project" value="TreeGrafter"/>
</dbReference>
<keyword evidence="4" id="KW-0319">Glycerol metabolism</keyword>
<evidence type="ECO:0000256" key="3">
    <source>
        <dbReference type="ARBA" id="ARBA00022729"/>
    </source>
</evidence>
<dbReference type="GO" id="GO:0006629">
    <property type="term" value="P:lipid metabolic process"/>
    <property type="evidence" value="ECO:0007669"/>
    <property type="project" value="InterPro"/>
</dbReference>
<comment type="catalytic activity">
    <reaction evidence="6">
        <text>a sn-glycero-3-phosphodiester + H2O = an alcohol + sn-glycerol 3-phosphate + H(+)</text>
        <dbReference type="Rhea" id="RHEA:12969"/>
        <dbReference type="ChEBI" id="CHEBI:15377"/>
        <dbReference type="ChEBI" id="CHEBI:15378"/>
        <dbReference type="ChEBI" id="CHEBI:30879"/>
        <dbReference type="ChEBI" id="CHEBI:57597"/>
        <dbReference type="ChEBI" id="CHEBI:83408"/>
        <dbReference type="EC" id="3.1.4.46"/>
    </reaction>
</comment>
<gene>
    <name evidence="8" type="ORF">GEV26_07740</name>
</gene>
<proteinExistence type="inferred from homology"/>
<dbReference type="GO" id="GO:0006071">
    <property type="term" value="P:glycerol metabolic process"/>
    <property type="evidence" value="ECO:0007669"/>
    <property type="project" value="UniProtKB-KW"/>
</dbReference>
<dbReference type="Gene3D" id="3.20.20.190">
    <property type="entry name" value="Phosphatidylinositol (PI) phosphodiesterase"/>
    <property type="match status" value="1"/>
</dbReference>
<dbReference type="SUPFAM" id="SSF51695">
    <property type="entry name" value="PLC-like phosphodiesterases"/>
    <property type="match status" value="1"/>
</dbReference>
<dbReference type="RefSeq" id="WP_153652534.1">
    <property type="nucleotide sequence ID" value="NZ_CP045737.1"/>
</dbReference>
<comment type="similarity">
    <text evidence="1">Belongs to the glycerophosphoryl diester phosphodiesterase family.</text>
</comment>